<sequence length="346" mass="38314">MGRLTNLRDLVGAIKDKASQSKAAAINNSLHLSLLRATTHDPFTLPNPKHIATLLSYGHGSRATASAAIEALVDRLQHTHDSSVAVKCLLIVHQIVKQGSFILQDQLSVYPSSGGRNYLKLSNFRDNSSPVSWELSCWVRWYARYLEQLLYASRVLGFFLCSTTSTAEKDRAEEKVSAMVTSDLVKEMDSLVGLMEEAGRKPESLHLKGNSIICEILNLVGADFLSAINDVSVRVNEFKHRVSCLSFGESVELVCVLKRLEGCREKMGELSPTRKRVLIDGMWVAVREVLDKSTEACRGEKEGRLLLTWGGRREQGTESARFGGRVLSCSDSFRASSARFGSSRYI</sequence>
<dbReference type="SUPFAM" id="SSF48464">
    <property type="entry name" value="ENTH/VHS domain"/>
    <property type="match status" value="1"/>
</dbReference>
<dbReference type="GO" id="GO:0006900">
    <property type="term" value="P:vesicle budding from membrane"/>
    <property type="evidence" value="ECO:0007669"/>
    <property type="project" value="TreeGrafter"/>
</dbReference>
<comment type="subcellular location">
    <subcellularLocation>
        <location evidence="1">Cytoplasmic vesicle</location>
        <location evidence="1">Clathrin-coated vesicle</location>
    </subcellularLocation>
    <subcellularLocation>
        <location evidence="2">Golgi apparatus</location>
    </subcellularLocation>
    <subcellularLocation>
        <location evidence="3">Membrane</location>
        <location evidence="3">Clathrin-coated pit</location>
    </subcellularLocation>
</comment>
<feature type="domain" description="ENTH" evidence="9">
    <location>
        <begin position="22"/>
        <end position="160"/>
    </location>
</feature>
<dbReference type="EMBL" id="OZ034816">
    <property type="protein sequence ID" value="CAL1377575.1"/>
    <property type="molecule type" value="Genomic_DNA"/>
</dbReference>
<dbReference type="GO" id="GO:0005545">
    <property type="term" value="F:1-phosphatidylinositol binding"/>
    <property type="evidence" value="ECO:0007669"/>
    <property type="project" value="TreeGrafter"/>
</dbReference>
<reference evidence="10 11" key="1">
    <citation type="submission" date="2024-04" db="EMBL/GenBank/DDBJ databases">
        <authorList>
            <person name="Fracassetti M."/>
        </authorList>
    </citation>
    <scope>NUCLEOTIDE SEQUENCE [LARGE SCALE GENOMIC DNA]</scope>
</reference>
<keyword evidence="6" id="KW-0472">Membrane</keyword>
<name>A0AAV2DW23_9ROSI</name>
<evidence type="ECO:0000313" key="10">
    <source>
        <dbReference type="EMBL" id="CAL1377575.1"/>
    </source>
</evidence>
<dbReference type="InterPro" id="IPR013809">
    <property type="entry name" value="ENTH"/>
</dbReference>
<evidence type="ECO:0000313" key="11">
    <source>
        <dbReference type="Proteomes" id="UP001497516"/>
    </source>
</evidence>
<keyword evidence="11" id="KW-1185">Reference proteome</keyword>
<protein>
    <recommendedName>
        <fullName evidence="9">ENTH domain-containing protein</fullName>
    </recommendedName>
</protein>
<dbReference type="GO" id="GO:0005546">
    <property type="term" value="F:phosphatidylinositol-4,5-bisphosphate binding"/>
    <property type="evidence" value="ECO:0007669"/>
    <property type="project" value="TreeGrafter"/>
</dbReference>
<dbReference type="GO" id="GO:0000149">
    <property type="term" value="F:SNARE binding"/>
    <property type="evidence" value="ECO:0007669"/>
    <property type="project" value="TreeGrafter"/>
</dbReference>
<evidence type="ECO:0000256" key="5">
    <source>
        <dbReference type="ARBA" id="ARBA00023034"/>
    </source>
</evidence>
<dbReference type="InterPro" id="IPR011417">
    <property type="entry name" value="ANTH_dom"/>
</dbReference>
<evidence type="ECO:0000256" key="7">
    <source>
        <dbReference type="ARBA" id="ARBA00023176"/>
    </source>
</evidence>
<organism evidence="10 11">
    <name type="scientific">Linum trigynum</name>
    <dbReference type="NCBI Taxonomy" id="586398"/>
    <lineage>
        <taxon>Eukaryota</taxon>
        <taxon>Viridiplantae</taxon>
        <taxon>Streptophyta</taxon>
        <taxon>Embryophyta</taxon>
        <taxon>Tracheophyta</taxon>
        <taxon>Spermatophyta</taxon>
        <taxon>Magnoliopsida</taxon>
        <taxon>eudicotyledons</taxon>
        <taxon>Gunneridae</taxon>
        <taxon>Pentapetalae</taxon>
        <taxon>rosids</taxon>
        <taxon>fabids</taxon>
        <taxon>Malpighiales</taxon>
        <taxon>Linaceae</taxon>
        <taxon>Linum</taxon>
    </lineage>
</organism>
<evidence type="ECO:0000256" key="3">
    <source>
        <dbReference type="ARBA" id="ARBA00004600"/>
    </source>
</evidence>
<dbReference type="GO" id="GO:0030136">
    <property type="term" value="C:clathrin-coated vesicle"/>
    <property type="evidence" value="ECO:0007669"/>
    <property type="project" value="UniProtKB-SubCell"/>
</dbReference>
<dbReference type="GO" id="GO:0072583">
    <property type="term" value="P:clathrin-dependent endocytosis"/>
    <property type="evidence" value="ECO:0007669"/>
    <property type="project" value="InterPro"/>
</dbReference>
<proteinExistence type="predicted"/>
<dbReference type="GO" id="GO:0005905">
    <property type="term" value="C:clathrin-coated pit"/>
    <property type="evidence" value="ECO:0007669"/>
    <property type="project" value="UniProtKB-SubCell"/>
</dbReference>
<dbReference type="GO" id="GO:0032050">
    <property type="term" value="F:clathrin heavy chain binding"/>
    <property type="evidence" value="ECO:0007669"/>
    <property type="project" value="TreeGrafter"/>
</dbReference>
<dbReference type="InterPro" id="IPR045192">
    <property type="entry name" value="AP180-like"/>
</dbReference>
<dbReference type="GO" id="GO:0048268">
    <property type="term" value="P:clathrin coat assembly"/>
    <property type="evidence" value="ECO:0007669"/>
    <property type="project" value="InterPro"/>
</dbReference>
<dbReference type="PANTHER" id="PTHR22951">
    <property type="entry name" value="CLATHRIN ASSEMBLY PROTEIN"/>
    <property type="match status" value="1"/>
</dbReference>
<dbReference type="SMART" id="SM00273">
    <property type="entry name" value="ENTH"/>
    <property type="match status" value="1"/>
</dbReference>
<evidence type="ECO:0000256" key="6">
    <source>
        <dbReference type="ARBA" id="ARBA00023136"/>
    </source>
</evidence>
<keyword evidence="5" id="KW-0333">Golgi apparatus</keyword>
<evidence type="ECO:0000256" key="2">
    <source>
        <dbReference type="ARBA" id="ARBA00004555"/>
    </source>
</evidence>
<dbReference type="Proteomes" id="UP001497516">
    <property type="component" value="Chromosome 3"/>
</dbReference>
<dbReference type="AlphaFoldDB" id="A0AAV2DW23"/>
<keyword evidence="8" id="KW-0968">Cytoplasmic vesicle</keyword>
<evidence type="ECO:0000256" key="1">
    <source>
        <dbReference type="ARBA" id="ARBA00004132"/>
    </source>
</evidence>
<dbReference type="Pfam" id="PF07651">
    <property type="entry name" value="ANTH"/>
    <property type="match status" value="1"/>
</dbReference>
<accession>A0AAV2DW23</accession>
<dbReference type="GO" id="GO:0005794">
    <property type="term" value="C:Golgi apparatus"/>
    <property type="evidence" value="ECO:0007669"/>
    <property type="project" value="UniProtKB-SubCell"/>
</dbReference>
<dbReference type="PANTHER" id="PTHR22951:SF76">
    <property type="entry name" value="OS09G0468150 PROTEIN"/>
    <property type="match status" value="1"/>
</dbReference>
<dbReference type="Gene3D" id="1.25.40.90">
    <property type="match status" value="1"/>
</dbReference>
<dbReference type="FunFam" id="1.25.40.90:FF:000035">
    <property type="entry name" value="Putative clathrin assembly protein At4g40080"/>
    <property type="match status" value="1"/>
</dbReference>
<evidence type="ECO:0000256" key="4">
    <source>
        <dbReference type="ARBA" id="ARBA00022583"/>
    </source>
</evidence>
<keyword evidence="7" id="KW-0168">Coated pit</keyword>
<dbReference type="InterPro" id="IPR048050">
    <property type="entry name" value="ANTH_N_plant"/>
</dbReference>
<dbReference type="PROSITE" id="PS50942">
    <property type="entry name" value="ENTH"/>
    <property type="match status" value="1"/>
</dbReference>
<dbReference type="InterPro" id="IPR008942">
    <property type="entry name" value="ENTH_VHS"/>
</dbReference>
<evidence type="ECO:0000259" key="9">
    <source>
        <dbReference type="PROSITE" id="PS50942"/>
    </source>
</evidence>
<keyword evidence="4" id="KW-0254">Endocytosis</keyword>
<evidence type="ECO:0000256" key="8">
    <source>
        <dbReference type="ARBA" id="ARBA00023329"/>
    </source>
</evidence>
<gene>
    <name evidence="10" type="ORF">LTRI10_LOCUS19214</name>
</gene>
<dbReference type="CDD" id="cd16987">
    <property type="entry name" value="ANTH_N_AP180_plant"/>
    <property type="match status" value="1"/>
</dbReference>